<proteinExistence type="predicted"/>
<feature type="transmembrane region" description="Helical" evidence="2">
    <location>
        <begin position="7"/>
        <end position="30"/>
    </location>
</feature>
<evidence type="ECO:0000313" key="3">
    <source>
        <dbReference type="EMBL" id="SDQ19195.1"/>
    </source>
</evidence>
<reference evidence="4" key="1">
    <citation type="submission" date="2016-10" db="EMBL/GenBank/DDBJ databases">
        <authorList>
            <person name="Varghese N."/>
            <person name="Submissions S."/>
        </authorList>
    </citation>
    <scope>NUCLEOTIDE SEQUENCE [LARGE SCALE GENOMIC DNA]</scope>
    <source>
        <strain evidence="4">MPL-11</strain>
    </source>
</reference>
<name>A0A1H0YVJ5_9LACT</name>
<protein>
    <submittedName>
        <fullName evidence="3">Uncharacterized protein</fullName>
    </submittedName>
</protein>
<evidence type="ECO:0000313" key="4">
    <source>
        <dbReference type="Proteomes" id="UP000199481"/>
    </source>
</evidence>
<dbReference type="AlphaFoldDB" id="A0A1H0YVJ5"/>
<dbReference type="OrthoDB" id="9926667at2"/>
<keyword evidence="2" id="KW-0472">Membrane</keyword>
<organism evidence="3 4">
    <name type="scientific">Carnobacterium viridans</name>
    <dbReference type="NCBI Taxonomy" id="174587"/>
    <lineage>
        <taxon>Bacteria</taxon>
        <taxon>Bacillati</taxon>
        <taxon>Bacillota</taxon>
        <taxon>Bacilli</taxon>
        <taxon>Lactobacillales</taxon>
        <taxon>Carnobacteriaceae</taxon>
        <taxon>Carnobacterium</taxon>
    </lineage>
</organism>
<dbReference type="EMBL" id="FNJW01000008">
    <property type="protein sequence ID" value="SDQ19195.1"/>
    <property type="molecule type" value="Genomic_DNA"/>
</dbReference>
<keyword evidence="1" id="KW-0175">Coiled coil</keyword>
<dbReference type="RefSeq" id="WP_089976084.1">
    <property type="nucleotide sequence ID" value="NZ_CP084916.1"/>
</dbReference>
<keyword evidence="4" id="KW-1185">Reference proteome</keyword>
<keyword evidence="2" id="KW-1133">Transmembrane helix</keyword>
<feature type="coiled-coil region" evidence="1">
    <location>
        <begin position="46"/>
        <end position="73"/>
    </location>
</feature>
<evidence type="ECO:0000256" key="1">
    <source>
        <dbReference type="SAM" id="Coils"/>
    </source>
</evidence>
<dbReference type="Proteomes" id="UP000199481">
    <property type="component" value="Unassembled WGS sequence"/>
</dbReference>
<evidence type="ECO:0000256" key="2">
    <source>
        <dbReference type="SAM" id="Phobius"/>
    </source>
</evidence>
<gene>
    <name evidence="3" type="ORF">SAMN04487752_1179</name>
</gene>
<accession>A0A1H0YVJ5</accession>
<sequence length="94" mass="10807">MRLKIENILITAVPALIVIGMLIGLIYLLVDNARLEFVNTVNEYKIEQKQKNIDAAKKEIEDVKGDLVEWQNTANGYKFELDLLKKDNGWSEDE</sequence>
<keyword evidence="2" id="KW-0812">Transmembrane</keyword>